<dbReference type="Pfam" id="PF08541">
    <property type="entry name" value="ACP_syn_III_C"/>
    <property type="match status" value="1"/>
</dbReference>
<accession>A0A7C1BAE0</accession>
<reference evidence="15" key="1">
    <citation type="journal article" date="2020" name="mSystems">
        <title>Genome- and Community-Level Interaction Insights into Carbon Utilization and Element Cycling Functions of Hydrothermarchaeota in Hydrothermal Sediment.</title>
        <authorList>
            <person name="Zhou Z."/>
            <person name="Liu Y."/>
            <person name="Xu W."/>
            <person name="Pan J."/>
            <person name="Luo Z.H."/>
            <person name="Li M."/>
        </authorList>
    </citation>
    <scope>NUCLEOTIDE SEQUENCE [LARGE SCALE GENOMIC DNA]</scope>
    <source>
        <strain evidence="15">HyVt-237</strain>
    </source>
</reference>
<evidence type="ECO:0000256" key="8">
    <source>
        <dbReference type="ARBA" id="ARBA00023098"/>
    </source>
</evidence>
<dbReference type="GO" id="GO:0044550">
    <property type="term" value="P:secondary metabolite biosynthetic process"/>
    <property type="evidence" value="ECO:0007669"/>
    <property type="project" value="TreeGrafter"/>
</dbReference>
<dbReference type="UniPathway" id="UPA00094"/>
<feature type="active site" evidence="12">
    <location>
        <position position="112"/>
    </location>
</feature>
<keyword evidence="10 12" id="KW-0012">Acyltransferase</keyword>
<dbReference type="PANTHER" id="PTHR34069">
    <property type="entry name" value="3-OXOACYL-[ACYL-CARRIER-PROTEIN] SYNTHASE 3"/>
    <property type="match status" value="1"/>
</dbReference>
<comment type="pathway">
    <text evidence="1 12">Lipid metabolism; fatty acid biosynthesis.</text>
</comment>
<dbReference type="GO" id="GO:0005737">
    <property type="term" value="C:cytoplasm"/>
    <property type="evidence" value="ECO:0007669"/>
    <property type="project" value="UniProtKB-SubCell"/>
</dbReference>
<dbReference type="FunFam" id="3.40.47.10:FF:000004">
    <property type="entry name" value="3-oxoacyl-[acyl-carrier-protein] synthase 3"/>
    <property type="match status" value="1"/>
</dbReference>
<dbReference type="Proteomes" id="UP000885931">
    <property type="component" value="Unassembled WGS sequence"/>
</dbReference>
<dbReference type="Gene3D" id="3.40.47.10">
    <property type="match status" value="1"/>
</dbReference>
<feature type="active site" evidence="12">
    <location>
        <position position="283"/>
    </location>
</feature>
<comment type="subunit">
    <text evidence="12">Homodimer.</text>
</comment>
<dbReference type="GO" id="GO:0033818">
    <property type="term" value="F:beta-ketoacyl-acyl-carrier-protein synthase III activity"/>
    <property type="evidence" value="ECO:0007669"/>
    <property type="project" value="UniProtKB-UniRule"/>
</dbReference>
<dbReference type="NCBIfam" id="NF006829">
    <property type="entry name" value="PRK09352.1"/>
    <property type="match status" value="1"/>
</dbReference>
<dbReference type="EC" id="2.3.1.180" evidence="3 12"/>
<keyword evidence="9 12" id="KW-0275">Fatty acid biosynthesis</keyword>
<evidence type="ECO:0000256" key="4">
    <source>
        <dbReference type="ARBA" id="ARBA00022490"/>
    </source>
</evidence>
<keyword evidence="4 12" id="KW-0963">Cytoplasm</keyword>
<feature type="domain" description="Beta-ketoacyl-[acyl-carrier-protein] synthase III N-terminal" evidence="14">
    <location>
        <begin position="106"/>
        <end position="185"/>
    </location>
</feature>
<keyword evidence="8 12" id="KW-0443">Lipid metabolism</keyword>
<dbReference type="InterPro" id="IPR013751">
    <property type="entry name" value="ACP_syn_III_N"/>
</dbReference>
<keyword evidence="5 12" id="KW-0444">Lipid biosynthesis</keyword>
<sequence>MGVRIIGIGHYVPDRVVTNHDLEKIMDTSDEWIVTRTGIRERRYASPDQANSDLSYEAARVALSRAGVQPQDLDIIIVATVTPDMSFPSTACLVQAKLGIRERPCFDMEAACPGFLYGLELMRGLLSLGDTYRTGLLIGTEVLTRILDPLDRNTAVLFGDGSGAAVLVKDDSEFGIISTYLGGDGELGNLLYLPAGGSRMPTSEETVRNRQHYIKMKGREVFRHAVQWMQQSAFIVLEKAGMKPEDITWLVPHQANIRIIDSTRERLGLPPEKVYVNIDKYGNTSAASIPIALSEMHEKGLLKKGDIVLLVSFGAGFTWGAVLMRWG</sequence>
<feature type="region of interest" description="ACP-binding" evidence="12">
    <location>
        <begin position="254"/>
        <end position="258"/>
    </location>
</feature>
<evidence type="ECO:0000256" key="2">
    <source>
        <dbReference type="ARBA" id="ARBA00008642"/>
    </source>
</evidence>
<comment type="function">
    <text evidence="12">Catalyzes the condensation reaction of fatty acid synthesis by the addition to an acyl acceptor of two carbons from malonyl-ACP. Catalyzes the first condensation reaction which initiates fatty acid synthesis and may therefore play a role in governing the total rate of fatty acid production. Possesses both acetoacetyl-ACP synthase and acetyl transacylase activities. Its substrate specificity determines the biosynthesis of branched-chain and/or straight-chain of fatty acids.</text>
</comment>
<evidence type="ECO:0000259" key="14">
    <source>
        <dbReference type="Pfam" id="PF08545"/>
    </source>
</evidence>
<evidence type="ECO:0000256" key="10">
    <source>
        <dbReference type="ARBA" id="ARBA00023315"/>
    </source>
</evidence>
<proteinExistence type="inferred from homology"/>
<dbReference type="InterPro" id="IPR016039">
    <property type="entry name" value="Thiolase-like"/>
</dbReference>
<dbReference type="GO" id="GO:0006633">
    <property type="term" value="P:fatty acid biosynthetic process"/>
    <property type="evidence" value="ECO:0007669"/>
    <property type="project" value="UniProtKB-UniRule"/>
</dbReference>
<keyword evidence="6 12" id="KW-0808">Transferase</keyword>
<comment type="caution">
    <text evidence="15">The sequence shown here is derived from an EMBL/GenBank/DDBJ whole genome shotgun (WGS) entry which is preliminary data.</text>
</comment>
<evidence type="ECO:0000256" key="3">
    <source>
        <dbReference type="ARBA" id="ARBA00012333"/>
    </source>
</evidence>
<dbReference type="SUPFAM" id="SSF53901">
    <property type="entry name" value="Thiolase-like"/>
    <property type="match status" value="1"/>
</dbReference>
<comment type="domain">
    <text evidence="12">The last Arg residue of the ACP-binding site is essential for the weak association between ACP/AcpP and FabH.</text>
</comment>
<gene>
    <name evidence="12" type="primary">fabH</name>
    <name evidence="15" type="ORF">ENG67_04180</name>
</gene>
<keyword evidence="12" id="KW-0511">Multifunctional enzyme</keyword>
<evidence type="ECO:0000256" key="5">
    <source>
        <dbReference type="ARBA" id="ARBA00022516"/>
    </source>
</evidence>
<evidence type="ECO:0000256" key="11">
    <source>
        <dbReference type="ARBA" id="ARBA00051096"/>
    </source>
</evidence>
<keyword evidence="7 12" id="KW-0276">Fatty acid metabolism</keyword>
<comment type="similarity">
    <text evidence="2 12">Belongs to the thiolase-like superfamily. FabH family.</text>
</comment>
<evidence type="ECO:0000256" key="9">
    <source>
        <dbReference type="ARBA" id="ARBA00023160"/>
    </source>
</evidence>
<dbReference type="NCBIfam" id="TIGR00747">
    <property type="entry name" value="fabH"/>
    <property type="match status" value="1"/>
</dbReference>
<dbReference type="HAMAP" id="MF_01815">
    <property type="entry name" value="FabH"/>
    <property type="match status" value="1"/>
</dbReference>
<organism evidence="15">
    <name type="scientific">candidate division WOR-3 bacterium</name>
    <dbReference type="NCBI Taxonomy" id="2052148"/>
    <lineage>
        <taxon>Bacteria</taxon>
        <taxon>Bacteria division WOR-3</taxon>
    </lineage>
</organism>
<protein>
    <recommendedName>
        <fullName evidence="3 12">Beta-ketoacyl-[acyl-carrier-protein] synthase III</fullName>
        <shortName evidence="12">Beta-ketoacyl-ACP synthase III</shortName>
        <shortName evidence="12">KAS III</shortName>
        <ecNumber evidence="3 12">2.3.1.180</ecNumber>
    </recommendedName>
    <alternativeName>
        <fullName evidence="12">3-oxoacyl-[acyl-carrier-protein] synthase 3</fullName>
    </alternativeName>
    <alternativeName>
        <fullName evidence="12">3-oxoacyl-[acyl-carrier-protein] synthase III</fullName>
    </alternativeName>
</protein>
<evidence type="ECO:0000256" key="1">
    <source>
        <dbReference type="ARBA" id="ARBA00005194"/>
    </source>
</evidence>
<dbReference type="Pfam" id="PF08545">
    <property type="entry name" value="ACP_syn_III"/>
    <property type="match status" value="1"/>
</dbReference>
<name>A0A7C1BAE0_UNCW3</name>
<dbReference type="InterPro" id="IPR013747">
    <property type="entry name" value="ACP_syn_III_C"/>
</dbReference>
<feature type="domain" description="Beta-ketoacyl-[acyl-carrier-protein] synthase III C-terminal" evidence="13">
    <location>
        <begin position="237"/>
        <end position="326"/>
    </location>
</feature>
<feature type="active site" evidence="12">
    <location>
        <position position="253"/>
    </location>
</feature>
<dbReference type="CDD" id="cd00830">
    <property type="entry name" value="KAS_III"/>
    <property type="match status" value="1"/>
</dbReference>
<evidence type="ECO:0000256" key="6">
    <source>
        <dbReference type="ARBA" id="ARBA00022679"/>
    </source>
</evidence>
<evidence type="ECO:0000313" key="15">
    <source>
        <dbReference type="EMBL" id="HDM90391.1"/>
    </source>
</evidence>
<evidence type="ECO:0000256" key="12">
    <source>
        <dbReference type="HAMAP-Rule" id="MF_01815"/>
    </source>
</evidence>
<dbReference type="AlphaFoldDB" id="A0A7C1BAE0"/>
<dbReference type="PANTHER" id="PTHR34069:SF2">
    <property type="entry name" value="BETA-KETOACYL-[ACYL-CARRIER-PROTEIN] SYNTHASE III"/>
    <property type="match status" value="1"/>
</dbReference>
<dbReference type="EMBL" id="DRBW01000167">
    <property type="protein sequence ID" value="HDM90391.1"/>
    <property type="molecule type" value="Genomic_DNA"/>
</dbReference>
<comment type="subcellular location">
    <subcellularLocation>
        <location evidence="12">Cytoplasm</location>
    </subcellularLocation>
</comment>
<comment type="catalytic activity">
    <reaction evidence="11">
        <text>malonyl-[ACP] + acetyl-CoA + H(+) = 3-oxobutanoyl-[ACP] + CO2 + CoA</text>
        <dbReference type="Rhea" id="RHEA:12080"/>
        <dbReference type="Rhea" id="RHEA-COMP:9623"/>
        <dbReference type="Rhea" id="RHEA-COMP:9625"/>
        <dbReference type="ChEBI" id="CHEBI:15378"/>
        <dbReference type="ChEBI" id="CHEBI:16526"/>
        <dbReference type="ChEBI" id="CHEBI:57287"/>
        <dbReference type="ChEBI" id="CHEBI:57288"/>
        <dbReference type="ChEBI" id="CHEBI:78449"/>
        <dbReference type="ChEBI" id="CHEBI:78450"/>
        <dbReference type="EC" id="2.3.1.180"/>
    </reaction>
    <physiologicalReaction direction="left-to-right" evidence="11">
        <dbReference type="Rhea" id="RHEA:12081"/>
    </physiologicalReaction>
</comment>
<dbReference type="GO" id="GO:0004315">
    <property type="term" value="F:3-oxoacyl-[acyl-carrier-protein] synthase activity"/>
    <property type="evidence" value="ECO:0007669"/>
    <property type="project" value="InterPro"/>
</dbReference>
<dbReference type="InterPro" id="IPR004655">
    <property type="entry name" value="FabH"/>
</dbReference>
<evidence type="ECO:0000256" key="7">
    <source>
        <dbReference type="ARBA" id="ARBA00022832"/>
    </source>
</evidence>
<evidence type="ECO:0000259" key="13">
    <source>
        <dbReference type="Pfam" id="PF08541"/>
    </source>
</evidence>